<dbReference type="PROSITE" id="PS50016">
    <property type="entry name" value="ZF_PHD_2"/>
    <property type="match status" value="1"/>
</dbReference>
<proteinExistence type="inferred from homology"/>
<keyword evidence="11" id="KW-0804">Transcription</keyword>
<dbReference type="AlphaFoldDB" id="A0A6Q2X2A6"/>
<evidence type="ECO:0000256" key="14">
    <source>
        <dbReference type="SAM" id="MobiDB-lite"/>
    </source>
</evidence>
<keyword evidence="18" id="KW-1185">Reference proteome</keyword>
<keyword evidence="6" id="KW-0156">Chromatin regulator</keyword>
<evidence type="ECO:0000256" key="6">
    <source>
        <dbReference type="ARBA" id="ARBA00022853"/>
    </source>
</evidence>
<dbReference type="Ensembl" id="ENSELUT00000055312.2">
    <property type="protein sequence ID" value="ENSELUP00000047221.1"/>
    <property type="gene ID" value="ENSELUG00000002230.3"/>
</dbReference>
<dbReference type="GeneTree" id="ENSGT00940000158039"/>
<evidence type="ECO:0000313" key="17">
    <source>
        <dbReference type="Ensembl" id="ENSELUP00000047221.1"/>
    </source>
</evidence>
<dbReference type="GO" id="GO:0005634">
    <property type="term" value="C:nucleus"/>
    <property type="evidence" value="ECO:0007669"/>
    <property type="project" value="UniProtKB-SubCell"/>
</dbReference>
<dbReference type="SMART" id="SM00558">
    <property type="entry name" value="JmjC"/>
    <property type="match status" value="1"/>
</dbReference>
<dbReference type="PANTHER" id="PTHR23123">
    <property type="entry name" value="PHD/F-BOX CONTAINING PROTEIN"/>
    <property type="match status" value="1"/>
</dbReference>
<feature type="compositionally biased region" description="Polar residues" evidence="14">
    <location>
        <begin position="639"/>
        <end position="650"/>
    </location>
</feature>
<evidence type="ECO:0000256" key="13">
    <source>
        <dbReference type="PROSITE-ProRule" id="PRU00146"/>
    </source>
</evidence>
<dbReference type="Pfam" id="PF00628">
    <property type="entry name" value="PHD"/>
    <property type="match status" value="1"/>
</dbReference>
<dbReference type="Proteomes" id="UP000265140">
    <property type="component" value="Chromosome 23"/>
</dbReference>
<evidence type="ECO:0000256" key="2">
    <source>
        <dbReference type="ARBA" id="ARBA00006942"/>
    </source>
</evidence>
<dbReference type="SMART" id="SM00249">
    <property type="entry name" value="PHD"/>
    <property type="match status" value="1"/>
</dbReference>
<dbReference type="PROSITE" id="PS51184">
    <property type="entry name" value="JMJC"/>
    <property type="match status" value="1"/>
</dbReference>
<evidence type="ECO:0000256" key="5">
    <source>
        <dbReference type="ARBA" id="ARBA00022833"/>
    </source>
</evidence>
<dbReference type="InterPro" id="IPR041070">
    <property type="entry name" value="JHD"/>
</dbReference>
<protein>
    <submittedName>
        <fullName evidence="17">Uncharacterized protein</fullName>
    </submittedName>
</protein>
<keyword evidence="10" id="KW-0805">Transcription regulation</keyword>
<evidence type="ECO:0000256" key="1">
    <source>
        <dbReference type="ARBA" id="ARBA00004123"/>
    </source>
</evidence>
<feature type="compositionally biased region" description="Basic residues" evidence="14">
    <location>
        <begin position="744"/>
        <end position="759"/>
    </location>
</feature>
<evidence type="ECO:0000256" key="11">
    <source>
        <dbReference type="ARBA" id="ARBA00023163"/>
    </source>
</evidence>
<dbReference type="SUPFAM" id="SSF51197">
    <property type="entry name" value="Clavaminate synthase-like"/>
    <property type="match status" value="1"/>
</dbReference>
<dbReference type="Gene3D" id="1.20.58.1360">
    <property type="match status" value="1"/>
</dbReference>
<dbReference type="GO" id="GO:0051213">
    <property type="term" value="F:dioxygenase activity"/>
    <property type="evidence" value="ECO:0007669"/>
    <property type="project" value="UniProtKB-KW"/>
</dbReference>
<dbReference type="InterPro" id="IPR019786">
    <property type="entry name" value="Zinc_finger_PHD-type_CS"/>
</dbReference>
<keyword evidence="5" id="KW-0862">Zinc</keyword>
<keyword evidence="12" id="KW-0539">Nucleus</keyword>
<keyword evidence="4 13" id="KW-0863">Zinc-finger</keyword>
<evidence type="ECO:0000256" key="10">
    <source>
        <dbReference type="ARBA" id="ARBA00023015"/>
    </source>
</evidence>
<comment type="similarity">
    <text evidence="2">Belongs to the JHDM1 histone demethylase family. JHDM1D subfamily.</text>
</comment>
<reference evidence="18" key="1">
    <citation type="journal article" date="2014" name="PLoS ONE">
        <title>The genome and linkage map of the northern pike (Esox lucius): conserved synteny revealed between the salmonid sister group and the Neoteleostei.</title>
        <authorList>
            <person name="Rondeau E.B."/>
            <person name="Minkley D.R."/>
            <person name="Leong J.S."/>
            <person name="Messmer A.M."/>
            <person name="Jantzen J.R."/>
            <person name="von Schalburg K.R."/>
            <person name="Lemon C."/>
            <person name="Bird N.H."/>
            <person name="Koop B.F."/>
        </authorList>
    </citation>
    <scope>NUCLEOTIDE SEQUENCE</scope>
</reference>
<keyword evidence="3" id="KW-0479">Metal-binding</keyword>
<sequence length="759" mass="85330">MVGQKGAVRKSLFTNPAFFVGNNMAAAPLYCVCRQPYDVSRFMIECDICNDWFHGSCVQVEEHHAVDIDVYHCPNCQPQHGPSLMKKRNNWHRHDYTEPDDGTRPVQAGTAVFVKELQNRTFASGEEVLLHMAGEQVTQRYLEKHGWQYPISVPDKEGLGLRLPPPSFSVKDVEQVVGGDKIIDVIDVARQADSKMKLKEFVKYYYKAHRPKVLNVISLEFSDTKMAEQVVIPDVAQKMSWVENYWPDDSFFPKPFVQKYCLMGVKNSYTDFHIDFGGTSVWYHVLWGEKIFYLIKPTQANLALYEAWSSSHNQSEVFFGDLVDKCYKCVVPQGTTMLIPTGWIHAVLTSQDCMAFGGNFLHNLNIGMQLRCYEMERRLKTPDLFKFPYFEAICWYVAKNLLETLKDLREDNCPPQTYLVEGVKALIGPLKTWLKREVTEPTSEVPDHIRPNHLIKELTKEIRYLEGSGGGTSRPVKCQGNASGGQCPATRSTLERVCQARQARRAARRLRAQQKEEQVPKVPSNLDILELHTREVLKRLEVGPLEEDPSFCLPVHGKFNMVSTASAAAAENPDTHLRLMLHNGQIIRDVRRPAGSTSTSPAKTESESWAAEQSKSAGETEGMLSMAGLLCPSKPDEGATSQEPWWSSPSREQHQHHVAGDNSPMDSQGNSSSEAWDNQGPLSFGAPSPLSHNASLGDNYQYCDPSMSPPLHPSKRNASNSPPVSNQATKGKRPKKGMATAKQRLGKILKLSRHNRLFV</sequence>
<evidence type="ECO:0000256" key="9">
    <source>
        <dbReference type="ARBA" id="ARBA00023004"/>
    </source>
</evidence>
<gene>
    <name evidence="17" type="primary">KDM7A</name>
</gene>
<dbReference type="Pfam" id="PF17811">
    <property type="entry name" value="JHD"/>
    <property type="match status" value="1"/>
</dbReference>
<dbReference type="GO" id="GO:0006325">
    <property type="term" value="P:chromatin organization"/>
    <property type="evidence" value="ECO:0007669"/>
    <property type="project" value="UniProtKB-KW"/>
</dbReference>
<feature type="compositionally biased region" description="Polar residues" evidence="14">
    <location>
        <begin position="664"/>
        <end position="676"/>
    </location>
</feature>
<dbReference type="InterPro" id="IPR003347">
    <property type="entry name" value="JmjC_dom"/>
</dbReference>
<feature type="compositionally biased region" description="Polar residues" evidence="14">
    <location>
        <begin position="716"/>
        <end position="729"/>
    </location>
</feature>
<comment type="subcellular location">
    <subcellularLocation>
        <location evidence="1">Nucleus</location>
    </subcellularLocation>
</comment>
<evidence type="ECO:0000259" key="15">
    <source>
        <dbReference type="PROSITE" id="PS50016"/>
    </source>
</evidence>
<dbReference type="GO" id="GO:0007420">
    <property type="term" value="P:brain development"/>
    <property type="evidence" value="ECO:0007669"/>
    <property type="project" value="UniProtKB-ARBA"/>
</dbReference>
<accession>A0A6Q2X2A6</accession>
<dbReference type="Bgee" id="ENSELUG00000002230">
    <property type="expression patterns" value="Expressed in embryo and 15 other cell types or tissues"/>
</dbReference>
<feature type="region of interest" description="Disordered" evidence="14">
    <location>
        <begin position="588"/>
        <end position="759"/>
    </location>
</feature>
<evidence type="ECO:0000256" key="7">
    <source>
        <dbReference type="ARBA" id="ARBA00022964"/>
    </source>
</evidence>
<reference evidence="17" key="2">
    <citation type="submission" date="2020-02" db="EMBL/GenBank/DDBJ databases">
        <title>Esox lucius (northern pike) genome, fEsoLuc1, primary haplotype.</title>
        <authorList>
            <person name="Myers G."/>
            <person name="Karagic N."/>
            <person name="Meyer A."/>
            <person name="Pippel M."/>
            <person name="Reichard M."/>
            <person name="Winkler S."/>
            <person name="Tracey A."/>
            <person name="Sims Y."/>
            <person name="Howe K."/>
            <person name="Rhie A."/>
            <person name="Formenti G."/>
            <person name="Durbin R."/>
            <person name="Fedrigo O."/>
            <person name="Jarvis E.D."/>
        </authorList>
    </citation>
    <scope>NUCLEOTIDE SEQUENCE [LARGE SCALE GENOMIC DNA]</scope>
</reference>
<evidence type="ECO:0000313" key="18">
    <source>
        <dbReference type="Proteomes" id="UP000265140"/>
    </source>
</evidence>
<evidence type="ECO:0000259" key="16">
    <source>
        <dbReference type="PROSITE" id="PS51184"/>
    </source>
</evidence>
<dbReference type="GO" id="GO:0008270">
    <property type="term" value="F:zinc ion binding"/>
    <property type="evidence" value="ECO:0007669"/>
    <property type="project" value="UniProtKB-KW"/>
</dbReference>
<dbReference type="PROSITE" id="PS01359">
    <property type="entry name" value="ZF_PHD_1"/>
    <property type="match status" value="1"/>
</dbReference>
<organism evidence="17 18">
    <name type="scientific">Esox lucius</name>
    <name type="common">Northern pike</name>
    <dbReference type="NCBI Taxonomy" id="8010"/>
    <lineage>
        <taxon>Eukaryota</taxon>
        <taxon>Metazoa</taxon>
        <taxon>Chordata</taxon>
        <taxon>Craniata</taxon>
        <taxon>Vertebrata</taxon>
        <taxon>Euteleostomi</taxon>
        <taxon>Actinopterygii</taxon>
        <taxon>Neopterygii</taxon>
        <taxon>Teleostei</taxon>
        <taxon>Protacanthopterygii</taxon>
        <taxon>Esociformes</taxon>
        <taxon>Esocidae</taxon>
        <taxon>Esox</taxon>
    </lineage>
</organism>
<dbReference type="Gene3D" id="2.60.120.650">
    <property type="entry name" value="Cupin"/>
    <property type="match status" value="1"/>
</dbReference>
<keyword evidence="8" id="KW-0560">Oxidoreductase</keyword>
<feature type="domain" description="PHD-type" evidence="15">
    <location>
        <begin position="28"/>
        <end position="79"/>
    </location>
</feature>
<dbReference type="InterPro" id="IPR019787">
    <property type="entry name" value="Znf_PHD-finger"/>
</dbReference>
<reference evidence="17" key="4">
    <citation type="submission" date="2025-09" db="UniProtKB">
        <authorList>
            <consortium name="Ensembl"/>
        </authorList>
    </citation>
    <scope>IDENTIFICATION</scope>
</reference>
<evidence type="ECO:0000256" key="4">
    <source>
        <dbReference type="ARBA" id="ARBA00022771"/>
    </source>
</evidence>
<evidence type="ECO:0000256" key="8">
    <source>
        <dbReference type="ARBA" id="ARBA00023002"/>
    </source>
</evidence>
<dbReference type="InterPro" id="IPR050690">
    <property type="entry name" value="JHDM1_Histone_Demethylase"/>
</dbReference>
<keyword evidence="7" id="KW-0223">Dioxygenase</keyword>
<dbReference type="InterPro" id="IPR011011">
    <property type="entry name" value="Znf_FYVE_PHD"/>
</dbReference>
<name>A0A6Q2X2A6_ESOLU</name>
<dbReference type="InterPro" id="IPR001965">
    <property type="entry name" value="Znf_PHD"/>
</dbReference>
<feature type="domain" description="JmjC" evidence="16">
    <location>
        <begin position="221"/>
        <end position="377"/>
    </location>
</feature>
<evidence type="ECO:0000256" key="12">
    <source>
        <dbReference type="ARBA" id="ARBA00023242"/>
    </source>
</evidence>
<dbReference type="SUPFAM" id="SSF57903">
    <property type="entry name" value="FYVE/PHD zinc finger"/>
    <property type="match status" value="1"/>
</dbReference>
<evidence type="ECO:0000256" key="3">
    <source>
        <dbReference type="ARBA" id="ARBA00022723"/>
    </source>
</evidence>
<keyword evidence="9" id="KW-0408">Iron</keyword>
<dbReference type="Pfam" id="PF02373">
    <property type="entry name" value="JmjC"/>
    <property type="match status" value="1"/>
</dbReference>
<reference evidence="17" key="3">
    <citation type="submission" date="2025-08" db="UniProtKB">
        <authorList>
            <consortium name="Ensembl"/>
        </authorList>
    </citation>
    <scope>IDENTIFICATION</scope>
</reference>